<proteinExistence type="predicted"/>
<keyword evidence="2" id="KW-1185">Reference proteome</keyword>
<protein>
    <submittedName>
        <fullName evidence="1">Uncharacterized protein</fullName>
    </submittedName>
</protein>
<accession>A0A4Y2FIJ2</accession>
<dbReference type="AlphaFoldDB" id="A0A4Y2FIJ2"/>
<dbReference type="EMBL" id="BGPR01096223">
    <property type="protein sequence ID" value="GBM41312.1"/>
    <property type="molecule type" value="Genomic_DNA"/>
</dbReference>
<sequence>MDTVVSYKIAITGPFTALSESGTSCNLNDFHHLCCILGRSKNWHTKSCFLTPYLRHLNVKNSKTAVASFNIQGDIESIDVTKTFSKKNPIFLSAVVKDGPLYLFKHVLNGKPKKDLEPQ</sequence>
<comment type="caution">
    <text evidence="1">The sequence shown here is derived from an EMBL/GenBank/DDBJ whole genome shotgun (WGS) entry which is preliminary data.</text>
</comment>
<reference evidence="1 2" key="1">
    <citation type="journal article" date="2019" name="Sci. Rep.">
        <title>Orb-weaving spider Araneus ventricosus genome elucidates the spidroin gene catalogue.</title>
        <authorList>
            <person name="Kono N."/>
            <person name="Nakamura H."/>
            <person name="Ohtoshi R."/>
            <person name="Moran D.A.P."/>
            <person name="Shinohara A."/>
            <person name="Yoshida Y."/>
            <person name="Fujiwara M."/>
            <person name="Mori M."/>
            <person name="Tomita M."/>
            <person name="Arakawa K."/>
        </authorList>
    </citation>
    <scope>NUCLEOTIDE SEQUENCE [LARGE SCALE GENOMIC DNA]</scope>
</reference>
<evidence type="ECO:0000313" key="2">
    <source>
        <dbReference type="Proteomes" id="UP000499080"/>
    </source>
</evidence>
<evidence type="ECO:0000313" key="1">
    <source>
        <dbReference type="EMBL" id="GBM41312.1"/>
    </source>
</evidence>
<organism evidence="1 2">
    <name type="scientific">Araneus ventricosus</name>
    <name type="common">Orbweaver spider</name>
    <name type="synonym">Epeira ventricosa</name>
    <dbReference type="NCBI Taxonomy" id="182803"/>
    <lineage>
        <taxon>Eukaryota</taxon>
        <taxon>Metazoa</taxon>
        <taxon>Ecdysozoa</taxon>
        <taxon>Arthropoda</taxon>
        <taxon>Chelicerata</taxon>
        <taxon>Arachnida</taxon>
        <taxon>Araneae</taxon>
        <taxon>Araneomorphae</taxon>
        <taxon>Entelegynae</taxon>
        <taxon>Araneoidea</taxon>
        <taxon>Araneidae</taxon>
        <taxon>Araneus</taxon>
    </lineage>
</organism>
<gene>
    <name evidence="1" type="ORF">AVEN_112517_1</name>
</gene>
<name>A0A4Y2FIJ2_ARAVE</name>
<feature type="non-terminal residue" evidence="1">
    <location>
        <position position="119"/>
    </location>
</feature>
<dbReference type="Proteomes" id="UP000499080">
    <property type="component" value="Unassembled WGS sequence"/>
</dbReference>